<accession>A4A4K9</accession>
<keyword evidence="3" id="KW-1185">Reference proteome</keyword>
<dbReference type="HOGENOM" id="CLU_962459_0_0_6"/>
<dbReference type="RefSeq" id="WP_008294208.1">
    <property type="nucleotide sequence ID" value="NZ_CM002299.1"/>
</dbReference>
<evidence type="ECO:0000259" key="1">
    <source>
        <dbReference type="SMART" id="SM00471"/>
    </source>
</evidence>
<comment type="caution">
    <text evidence="2">The sequence shown here is derived from an EMBL/GenBank/DDBJ whole genome shotgun (WGS) entry which is preliminary data.</text>
</comment>
<gene>
    <name evidence="2" type="ORF">KT71_08892</name>
</gene>
<dbReference type="OrthoDB" id="9802385at2"/>
<dbReference type="STRING" id="314285.KT71_08892"/>
<keyword evidence="2" id="KW-0378">Hydrolase</keyword>
<dbReference type="InterPro" id="IPR052194">
    <property type="entry name" value="MESH1"/>
</dbReference>
<evidence type="ECO:0000313" key="3">
    <source>
        <dbReference type="Proteomes" id="UP000019205"/>
    </source>
</evidence>
<dbReference type="eggNOG" id="COG0317">
    <property type="taxonomic scope" value="Bacteria"/>
</dbReference>
<dbReference type="Pfam" id="PF13328">
    <property type="entry name" value="HD_4"/>
    <property type="match status" value="1"/>
</dbReference>
<reference evidence="2 3" key="2">
    <citation type="journal article" date="2009" name="PLoS ONE">
        <title>The photosynthetic apparatus and its regulation in the aerobic gammaproteobacterium Congregibacter litoralis gen. nov., sp. nov.</title>
        <authorList>
            <person name="Spring S."/>
            <person name="Lunsdorf H."/>
            <person name="Fuchs B.M."/>
            <person name="Tindall B.J."/>
        </authorList>
    </citation>
    <scope>NUCLEOTIDE SEQUENCE [LARGE SCALE GENOMIC DNA]</scope>
    <source>
        <strain evidence="2">KT71</strain>
    </source>
</reference>
<dbReference type="Proteomes" id="UP000019205">
    <property type="component" value="Chromosome"/>
</dbReference>
<evidence type="ECO:0000313" key="2">
    <source>
        <dbReference type="EMBL" id="EAQ98730.1"/>
    </source>
</evidence>
<feature type="domain" description="HD/PDEase" evidence="1">
    <location>
        <begin position="155"/>
        <end position="263"/>
    </location>
</feature>
<dbReference type="PANTHER" id="PTHR46246:SF1">
    <property type="entry name" value="GUANOSINE-3',5'-BIS(DIPHOSPHATE) 3'-PYROPHOSPHOHYDROLASE MESH1"/>
    <property type="match status" value="1"/>
</dbReference>
<dbReference type="GO" id="GO:0008893">
    <property type="term" value="F:guanosine-3',5'-bis(diphosphate) 3'-diphosphatase activity"/>
    <property type="evidence" value="ECO:0007669"/>
    <property type="project" value="TreeGrafter"/>
</dbReference>
<dbReference type="PANTHER" id="PTHR46246">
    <property type="entry name" value="GUANOSINE-3',5'-BIS(DIPHOSPHATE) 3'-PYROPHOSPHOHYDROLASE MESH1"/>
    <property type="match status" value="1"/>
</dbReference>
<name>A4A4K9_9GAMM</name>
<proteinExistence type="predicted"/>
<dbReference type="EMBL" id="AAOA02000003">
    <property type="protein sequence ID" value="EAQ98730.1"/>
    <property type="molecule type" value="Genomic_DNA"/>
</dbReference>
<sequence>MIKVERTEYGFGTFNCSLEEWEAIKTIVRYCANNYRATELIYSIPGPEEHRRGKVEDLSEIMDHLWDSPPIETMPRDQIFLINQCVIEFDGKDVPDIDQNIVAGLAQQLHDLGVYDVFDDDNVTDEQWEEWAKEGRLQKTSSWVCKLHDGQVDKAGRPYAEHVLRVYERVRETFPDANEDALHAALLHDVIEDCDITSDDLRKHHYSEDTIKIVEAVTKSADDGLTYAERIESLAERGPLGAVQVKLCDLMDNSDPERLKALPEEKAASLSKRYSRAIEVLKTRLEQAN</sequence>
<protein>
    <submittedName>
        <fullName evidence="2">Guanosine polyphosphate pyrophosphohydrolase/synthetase</fullName>
    </submittedName>
</protein>
<dbReference type="Gene3D" id="1.10.3210.10">
    <property type="entry name" value="Hypothetical protein af1432"/>
    <property type="match status" value="1"/>
</dbReference>
<dbReference type="SUPFAM" id="SSF109604">
    <property type="entry name" value="HD-domain/PDEase-like"/>
    <property type="match status" value="1"/>
</dbReference>
<reference evidence="2 3" key="1">
    <citation type="journal article" date="2007" name="Proc. Natl. Acad. Sci. U.S.A.">
        <title>Characterization of a marine gammaproteobacterium capable of aerobic anoxygenic photosynthesis.</title>
        <authorList>
            <person name="Fuchs B.M."/>
            <person name="Spring S."/>
            <person name="Teeling H."/>
            <person name="Quast C."/>
            <person name="Wulf J."/>
            <person name="Schattenhofer M."/>
            <person name="Yan S."/>
            <person name="Ferriera S."/>
            <person name="Johnson J."/>
            <person name="Glockner F.O."/>
            <person name="Amann R."/>
        </authorList>
    </citation>
    <scope>NUCLEOTIDE SEQUENCE [LARGE SCALE GENOMIC DNA]</scope>
    <source>
        <strain evidence="2">KT71</strain>
    </source>
</reference>
<dbReference type="InterPro" id="IPR003607">
    <property type="entry name" value="HD/PDEase_dom"/>
</dbReference>
<dbReference type="AlphaFoldDB" id="A4A4K9"/>
<dbReference type="SMART" id="SM00471">
    <property type="entry name" value="HDc"/>
    <property type="match status" value="1"/>
</dbReference>
<organism evidence="2 3">
    <name type="scientific">Congregibacter litoralis KT71</name>
    <dbReference type="NCBI Taxonomy" id="314285"/>
    <lineage>
        <taxon>Bacteria</taxon>
        <taxon>Pseudomonadati</taxon>
        <taxon>Pseudomonadota</taxon>
        <taxon>Gammaproteobacteria</taxon>
        <taxon>Cellvibrionales</taxon>
        <taxon>Halieaceae</taxon>
        <taxon>Congregibacter</taxon>
    </lineage>
</organism>